<dbReference type="InterPro" id="IPR000297">
    <property type="entry name" value="PPIase_PpiC"/>
</dbReference>
<feature type="transmembrane region" description="Helical" evidence="11">
    <location>
        <begin position="12"/>
        <end position="32"/>
    </location>
</feature>
<dbReference type="Pfam" id="PF13624">
    <property type="entry name" value="SurA_N_3"/>
    <property type="match status" value="1"/>
</dbReference>
<dbReference type="InterPro" id="IPR027304">
    <property type="entry name" value="Trigger_fact/SurA_dom_sf"/>
</dbReference>
<keyword evidence="7" id="KW-0143">Chaperone</keyword>
<keyword evidence="3" id="KW-0997">Cell inner membrane</keyword>
<evidence type="ECO:0000259" key="12">
    <source>
        <dbReference type="PROSITE" id="PS50198"/>
    </source>
</evidence>
<protein>
    <recommendedName>
        <fullName evidence="9">Periplasmic chaperone PpiD</fullName>
    </recommendedName>
    <alternativeName>
        <fullName evidence="10">Periplasmic folding chaperone</fullName>
    </alternativeName>
</protein>
<dbReference type="PANTHER" id="PTHR47529">
    <property type="entry name" value="PEPTIDYL-PROLYL CIS-TRANS ISOMERASE D"/>
    <property type="match status" value="1"/>
</dbReference>
<evidence type="ECO:0000256" key="5">
    <source>
        <dbReference type="ARBA" id="ARBA00022989"/>
    </source>
</evidence>
<evidence type="ECO:0000256" key="6">
    <source>
        <dbReference type="ARBA" id="ARBA00023136"/>
    </source>
</evidence>
<evidence type="ECO:0000256" key="1">
    <source>
        <dbReference type="ARBA" id="ARBA00004382"/>
    </source>
</evidence>
<dbReference type="PROSITE" id="PS01096">
    <property type="entry name" value="PPIC_PPIASE_1"/>
    <property type="match status" value="1"/>
</dbReference>
<keyword evidence="4 11" id="KW-0812">Transmembrane</keyword>
<dbReference type="EMBL" id="UINC01003444">
    <property type="protein sequence ID" value="SVA06375.1"/>
    <property type="molecule type" value="Genomic_DNA"/>
</dbReference>
<organism evidence="13">
    <name type="scientific">marine metagenome</name>
    <dbReference type="NCBI Taxonomy" id="408172"/>
    <lineage>
        <taxon>unclassified sequences</taxon>
        <taxon>metagenomes</taxon>
        <taxon>ecological metagenomes</taxon>
    </lineage>
</organism>
<keyword evidence="2" id="KW-1003">Cell membrane</keyword>
<sequence>MRDGAQGVGAKVIVGIICFVLVAFGFGTFNFFTESEPWAASVDGDEITVREVQIEIQRQKRNLQSRMGEEADLELLDNLVSQQVVLDSLINRTLLRRTAVDLDLIGLAQSFREEVADNPNFQVDGVFDESLYRSTLQNLGYSPQSFQSAMETDAQLSQLVDLYQDTAFTTERELRDAASMLNQTRDVAYMMIDPDAFEDQVDVTEAEIADFYDIYPDQFVSEESFDLVYVDFSVQDHRDEIDVSMEDVRSAYESAKAASESNDRRLASHILLEVNENRSLTTALEAMNDVRSRLMGGEDFSTLAMELSEDPGSASVGGDLGMAGRGTFVAEFEDVLWDLTTGEVSIPFQTEYGVHLVKLMEIEAVKYPAFNDEQSVIRETLLTDQAKRLFEERLAAIDKLAFEATDSLQPIADAYGLEVKSVQDLTRSAGEGVFESNKVRQGVLEIDVVDNGFNSRPILIEDTHAVVARLVDRTSSKQRSLDEVRERIAVQLRQVKADEHVYTVVRDTIERLENEESASGVAARTGATWVRLDAATRLLDTVPGAILQRAFEITAPAERSRSVGEVQLEDGKHAIVLVTNANLGDFGATTEVQRLQLTDQLTDYFGQRDFEGLMQTLRSDASIETGVTVIPN</sequence>
<evidence type="ECO:0000256" key="4">
    <source>
        <dbReference type="ARBA" id="ARBA00022692"/>
    </source>
</evidence>
<dbReference type="AlphaFoldDB" id="A0A381SQR6"/>
<evidence type="ECO:0000256" key="7">
    <source>
        <dbReference type="ARBA" id="ARBA00023186"/>
    </source>
</evidence>
<feature type="domain" description="PpiC" evidence="12">
    <location>
        <begin position="262"/>
        <end position="361"/>
    </location>
</feature>
<evidence type="ECO:0000256" key="10">
    <source>
        <dbReference type="ARBA" id="ARBA00042775"/>
    </source>
</evidence>
<name>A0A381SQR6_9ZZZZ</name>
<comment type="subcellular location">
    <subcellularLocation>
        <location evidence="1">Cell inner membrane</location>
        <topology evidence="1">Single-pass type II membrane protein</topology>
        <orientation evidence="1">Periplasmic side</orientation>
    </subcellularLocation>
</comment>
<evidence type="ECO:0000256" key="2">
    <source>
        <dbReference type="ARBA" id="ARBA00022475"/>
    </source>
</evidence>
<dbReference type="PROSITE" id="PS50198">
    <property type="entry name" value="PPIC_PPIASE_2"/>
    <property type="match status" value="1"/>
</dbReference>
<proteinExistence type="inferred from homology"/>
<evidence type="ECO:0000256" key="9">
    <source>
        <dbReference type="ARBA" id="ARBA00040743"/>
    </source>
</evidence>
<keyword evidence="5 11" id="KW-1133">Transmembrane helix</keyword>
<dbReference type="SUPFAM" id="SSF109998">
    <property type="entry name" value="Triger factor/SurA peptide-binding domain-like"/>
    <property type="match status" value="1"/>
</dbReference>
<dbReference type="SUPFAM" id="SSF54534">
    <property type="entry name" value="FKBP-like"/>
    <property type="match status" value="1"/>
</dbReference>
<dbReference type="Pfam" id="PF00639">
    <property type="entry name" value="Rotamase"/>
    <property type="match status" value="1"/>
</dbReference>
<evidence type="ECO:0000313" key="13">
    <source>
        <dbReference type="EMBL" id="SVA06375.1"/>
    </source>
</evidence>
<comment type="similarity">
    <text evidence="8">Belongs to the PpiD chaperone family.</text>
</comment>
<gene>
    <name evidence="13" type="ORF">METZ01_LOCUS59229</name>
</gene>
<evidence type="ECO:0000256" key="3">
    <source>
        <dbReference type="ARBA" id="ARBA00022519"/>
    </source>
</evidence>
<dbReference type="Gene3D" id="3.10.50.40">
    <property type="match status" value="1"/>
</dbReference>
<dbReference type="GO" id="GO:0005886">
    <property type="term" value="C:plasma membrane"/>
    <property type="evidence" value="ECO:0007669"/>
    <property type="project" value="UniProtKB-SubCell"/>
</dbReference>
<accession>A0A381SQR6</accession>
<dbReference type="InterPro" id="IPR052029">
    <property type="entry name" value="PpiD_chaperone"/>
</dbReference>
<dbReference type="InterPro" id="IPR023058">
    <property type="entry name" value="PPIase_PpiC_CS"/>
</dbReference>
<keyword evidence="6 11" id="KW-0472">Membrane</keyword>
<dbReference type="InterPro" id="IPR046357">
    <property type="entry name" value="PPIase_dom_sf"/>
</dbReference>
<reference evidence="13" key="1">
    <citation type="submission" date="2018-05" db="EMBL/GenBank/DDBJ databases">
        <authorList>
            <person name="Lanie J.A."/>
            <person name="Ng W.-L."/>
            <person name="Kazmierczak K.M."/>
            <person name="Andrzejewski T.M."/>
            <person name="Davidsen T.M."/>
            <person name="Wayne K.J."/>
            <person name="Tettelin H."/>
            <person name="Glass J.I."/>
            <person name="Rusch D."/>
            <person name="Podicherti R."/>
            <person name="Tsui H.-C.T."/>
            <person name="Winkler M.E."/>
        </authorList>
    </citation>
    <scope>NUCLEOTIDE SEQUENCE</scope>
</reference>
<dbReference type="PANTHER" id="PTHR47529:SF1">
    <property type="entry name" value="PERIPLASMIC CHAPERONE PPID"/>
    <property type="match status" value="1"/>
</dbReference>
<evidence type="ECO:0000256" key="11">
    <source>
        <dbReference type="SAM" id="Phobius"/>
    </source>
</evidence>
<evidence type="ECO:0000256" key="8">
    <source>
        <dbReference type="ARBA" id="ARBA00038408"/>
    </source>
</evidence>
<dbReference type="GO" id="GO:0003755">
    <property type="term" value="F:peptidyl-prolyl cis-trans isomerase activity"/>
    <property type="evidence" value="ECO:0007669"/>
    <property type="project" value="InterPro"/>
</dbReference>